<dbReference type="OrthoDB" id="6027027at2"/>
<dbReference type="PROSITE" id="PS51257">
    <property type="entry name" value="PROKAR_LIPOPROTEIN"/>
    <property type="match status" value="1"/>
</dbReference>
<dbReference type="AlphaFoldDB" id="A0A0S2DUN7"/>
<evidence type="ECO:0000256" key="1">
    <source>
        <dbReference type="SAM" id="SignalP"/>
    </source>
</evidence>
<dbReference type="Proteomes" id="UP000060787">
    <property type="component" value="Chromosome"/>
</dbReference>
<evidence type="ECO:0000313" key="3">
    <source>
        <dbReference type="Proteomes" id="UP000060787"/>
    </source>
</evidence>
<dbReference type="EMBL" id="CP011129">
    <property type="protein sequence ID" value="ALN80145.1"/>
    <property type="molecule type" value="Genomic_DNA"/>
</dbReference>
<dbReference type="KEGG" id="laq:GLA29479_1499"/>
<accession>A0A0S2DUN7</accession>
<dbReference type="KEGG" id="lab:LA76x_2002"/>
<evidence type="ECO:0000313" key="2">
    <source>
        <dbReference type="EMBL" id="ALN80145.1"/>
    </source>
</evidence>
<protein>
    <recommendedName>
        <fullName evidence="4">Lipoprotein</fullName>
    </recommendedName>
</protein>
<reference evidence="2 3" key="1">
    <citation type="journal article" date="2015" name="BMC Genomics">
        <title>Comparative genomics and metabolic profiling of the genus Lysobacter.</title>
        <authorList>
            <person name="de Bruijn I."/>
            <person name="Cheng X."/>
            <person name="de Jager V."/>
            <person name="Exposito R.G."/>
            <person name="Watrous J."/>
            <person name="Patel N."/>
            <person name="Postma J."/>
            <person name="Dorrestein P.C."/>
            <person name="Kobayashi D."/>
            <person name="Raaijmakers J.M."/>
        </authorList>
    </citation>
    <scope>NUCLEOTIDE SEQUENCE [LARGE SCALE GENOMIC DNA]</scope>
    <source>
        <strain evidence="2 3">76</strain>
    </source>
</reference>
<proteinExistence type="predicted"/>
<feature type="signal peptide" evidence="1">
    <location>
        <begin position="1"/>
        <end position="25"/>
    </location>
</feature>
<feature type="chain" id="PRO_5009798023" description="Lipoprotein" evidence="1">
    <location>
        <begin position="26"/>
        <end position="71"/>
    </location>
</feature>
<sequence>MLKRTTTKLFATCAFCFGMAFSLSAIGSGGCQSCWDACQADFDYCIDAGYPAENCRVTWRSCGISCGCQIP</sequence>
<gene>
    <name evidence="2" type="ORF">LA76x_2002</name>
</gene>
<keyword evidence="1" id="KW-0732">Signal</keyword>
<dbReference type="PATRIC" id="fig|84531.7.peg.1479"/>
<organism evidence="2 3">
    <name type="scientific">Lysobacter antibioticus</name>
    <dbReference type="NCBI Taxonomy" id="84531"/>
    <lineage>
        <taxon>Bacteria</taxon>
        <taxon>Pseudomonadati</taxon>
        <taxon>Pseudomonadota</taxon>
        <taxon>Gammaproteobacteria</taxon>
        <taxon>Lysobacterales</taxon>
        <taxon>Lysobacteraceae</taxon>
        <taxon>Lysobacter</taxon>
    </lineage>
</organism>
<evidence type="ECO:0008006" key="4">
    <source>
        <dbReference type="Google" id="ProtNLM"/>
    </source>
</evidence>
<dbReference type="RefSeq" id="WP_057917544.1">
    <property type="nucleotide sequence ID" value="NZ_CP011129.1"/>
</dbReference>
<keyword evidence="3" id="KW-1185">Reference proteome</keyword>
<name>A0A0S2DUN7_LYSAN</name>